<name>A0A0D1DDH0_9RHOB</name>
<evidence type="ECO:0000313" key="1">
    <source>
        <dbReference type="EMBL" id="KIT18038.1"/>
    </source>
</evidence>
<keyword evidence="1" id="KW-0418">Kinase</keyword>
<dbReference type="GO" id="GO:0016301">
    <property type="term" value="F:kinase activity"/>
    <property type="evidence" value="ECO:0007669"/>
    <property type="project" value="UniProtKB-KW"/>
</dbReference>
<dbReference type="Pfam" id="PF04655">
    <property type="entry name" value="APH_6_hur"/>
    <property type="match status" value="1"/>
</dbReference>
<proteinExistence type="predicted"/>
<dbReference type="AlphaFoldDB" id="A0A0D1DDH0"/>
<dbReference type="Proteomes" id="UP000032232">
    <property type="component" value="Unassembled WGS sequence"/>
</dbReference>
<dbReference type="GO" id="GO:0016773">
    <property type="term" value="F:phosphotransferase activity, alcohol group as acceptor"/>
    <property type="evidence" value="ECO:0007669"/>
    <property type="project" value="InterPro"/>
</dbReference>
<dbReference type="SUPFAM" id="SSF56112">
    <property type="entry name" value="Protein kinase-like (PK-like)"/>
    <property type="match status" value="1"/>
</dbReference>
<sequence length="270" mass="29726">MHPPADLMRRFGAREPHLVAETAAARVWRVRTDGGSAALKLYRRRDMGNEAAGFDWMRATDGRACARILAAYGHAALIEWLDGPSLGDLVRAGCDDAAGRRLARVARRLHGAPPRPMDLPDLGTWFASFDGMHFSPACPAPDLMRRAAALAREMLATTTEWRPLHGDLHHDNARRGARGWCAFDAKGVRGDPAYEMANALRNPRGAAEIIRTPGRIDAMTTLWAQAMGVPRIRLARWAAAKCALSIRWTTGPRVIDHPDFDLLALLMSRA</sequence>
<reference evidence="1 2" key="1">
    <citation type="submission" date="2015-02" db="EMBL/GenBank/DDBJ databases">
        <title>Genome Sequence of Jannaschia aquimarina DSM28248, a member of the Roseobacter clade.</title>
        <authorList>
            <person name="Voget S."/>
            <person name="Daniel R."/>
        </authorList>
    </citation>
    <scope>NUCLEOTIDE SEQUENCE [LARGE SCALE GENOMIC DNA]</scope>
    <source>
        <strain evidence="1 2">GSW-M26</strain>
    </source>
</reference>
<dbReference type="PATRIC" id="fig|935700.4.peg.182"/>
<dbReference type="GO" id="GO:0019748">
    <property type="term" value="P:secondary metabolic process"/>
    <property type="evidence" value="ECO:0007669"/>
    <property type="project" value="InterPro"/>
</dbReference>
<accession>A0A0D1DDH0</accession>
<keyword evidence="1" id="KW-0808">Transferase</keyword>
<evidence type="ECO:0000313" key="2">
    <source>
        <dbReference type="Proteomes" id="UP000032232"/>
    </source>
</evidence>
<dbReference type="RefSeq" id="WP_052500687.1">
    <property type="nucleotide sequence ID" value="NZ_FZPF01000003.1"/>
</dbReference>
<dbReference type="InterPro" id="IPR006748">
    <property type="entry name" value="NH2Glyco/OHUrea_AB-resist_kin"/>
</dbReference>
<gene>
    <name evidence="1" type="ORF">jaqu_01630</name>
</gene>
<dbReference type="EMBL" id="JYFE01000005">
    <property type="protein sequence ID" value="KIT18038.1"/>
    <property type="molecule type" value="Genomic_DNA"/>
</dbReference>
<organism evidence="1 2">
    <name type="scientific">Jannaschia aquimarina</name>
    <dbReference type="NCBI Taxonomy" id="935700"/>
    <lineage>
        <taxon>Bacteria</taxon>
        <taxon>Pseudomonadati</taxon>
        <taxon>Pseudomonadota</taxon>
        <taxon>Alphaproteobacteria</taxon>
        <taxon>Rhodobacterales</taxon>
        <taxon>Roseobacteraceae</taxon>
        <taxon>Jannaschia</taxon>
    </lineage>
</organism>
<comment type="caution">
    <text evidence="1">The sequence shown here is derived from an EMBL/GenBank/DDBJ whole genome shotgun (WGS) entry which is preliminary data.</text>
</comment>
<keyword evidence="2" id="KW-1185">Reference proteome</keyword>
<dbReference type="InterPro" id="IPR011009">
    <property type="entry name" value="Kinase-like_dom_sf"/>
</dbReference>
<dbReference type="OrthoDB" id="3638028at2"/>
<protein>
    <submittedName>
        <fullName evidence="1">Aminoglycoside/hydroxyurea antibiotic resistance kinase</fullName>
    </submittedName>
</protein>
<dbReference type="STRING" id="935700.jaqu_01630"/>